<feature type="chain" id="PRO_5034078540" evidence="1">
    <location>
        <begin position="20"/>
        <end position="232"/>
    </location>
</feature>
<organism evidence="2 3">
    <name type="scientific">Mycena venus</name>
    <dbReference type="NCBI Taxonomy" id="2733690"/>
    <lineage>
        <taxon>Eukaryota</taxon>
        <taxon>Fungi</taxon>
        <taxon>Dikarya</taxon>
        <taxon>Basidiomycota</taxon>
        <taxon>Agaricomycotina</taxon>
        <taxon>Agaricomycetes</taxon>
        <taxon>Agaricomycetidae</taxon>
        <taxon>Agaricales</taxon>
        <taxon>Marasmiineae</taxon>
        <taxon>Mycenaceae</taxon>
        <taxon>Mycena</taxon>
    </lineage>
</organism>
<dbReference type="OrthoDB" id="3034169at2759"/>
<comment type="caution">
    <text evidence="2">The sequence shown here is derived from an EMBL/GenBank/DDBJ whole genome shotgun (WGS) entry which is preliminary data.</text>
</comment>
<sequence>MVQISRALAFFALVSTGLALALNSDAATGVKGVSAGNIETAVHHGDIEEVKMKNHDTSVNSEVSGSNANSGAATAFAEDMATVNATSAGVVEPAGAEAIQPNSYVYIQNNQGYYLSRMGPTGVGFTKPSPDQYCRFKADRVGDIYIALRADNNLAITLDHGSKLPVLWLNALYPVGWFEAVSTGHGTVYLVVHNPSMPDNGPWTVTGTNYNYDAINTIRYPTGFNGLYITRA</sequence>
<accession>A0A8H6XR71</accession>
<proteinExistence type="predicted"/>
<keyword evidence="3" id="KW-1185">Reference proteome</keyword>
<gene>
    <name evidence="2" type="ORF">MVEN_01647200</name>
</gene>
<reference evidence="2" key="1">
    <citation type="submission" date="2020-05" db="EMBL/GenBank/DDBJ databases">
        <title>Mycena genomes resolve the evolution of fungal bioluminescence.</title>
        <authorList>
            <person name="Tsai I.J."/>
        </authorList>
    </citation>
    <scope>NUCLEOTIDE SEQUENCE</scope>
    <source>
        <strain evidence="2">CCC161011</strain>
    </source>
</reference>
<name>A0A8H6XR71_9AGAR</name>
<dbReference type="AlphaFoldDB" id="A0A8H6XR71"/>
<evidence type="ECO:0000313" key="2">
    <source>
        <dbReference type="EMBL" id="KAF7344855.1"/>
    </source>
</evidence>
<evidence type="ECO:0000313" key="3">
    <source>
        <dbReference type="Proteomes" id="UP000620124"/>
    </source>
</evidence>
<evidence type="ECO:0000256" key="1">
    <source>
        <dbReference type="SAM" id="SignalP"/>
    </source>
</evidence>
<dbReference type="Proteomes" id="UP000620124">
    <property type="component" value="Unassembled WGS sequence"/>
</dbReference>
<protein>
    <submittedName>
        <fullName evidence="2">Uncharacterized protein</fullName>
    </submittedName>
</protein>
<dbReference type="EMBL" id="JACAZI010000014">
    <property type="protein sequence ID" value="KAF7344855.1"/>
    <property type="molecule type" value="Genomic_DNA"/>
</dbReference>
<keyword evidence="1" id="KW-0732">Signal</keyword>
<feature type="signal peptide" evidence="1">
    <location>
        <begin position="1"/>
        <end position="19"/>
    </location>
</feature>